<dbReference type="InterPro" id="IPR024079">
    <property type="entry name" value="MetalloPept_cat_dom_sf"/>
</dbReference>
<reference evidence="2" key="1">
    <citation type="submission" date="2011-12" db="EMBL/GenBank/DDBJ databases">
        <title>Complete sequence of Methanoregula formicicum SMSP.</title>
        <authorList>
            <person name="Lucas S."/>
            <person name="Han J."/>
            <person name="Lapidus A."/>
            <person name="Cheng J.-F."/>
            <person name="Goodwin L."/>
            <person name="Pitluck S."/>
            <person name="Peters L."/>
            <person name="Ovchinnikova G."/>
            <person name="Teshima H."/>
            <person name="Detter J.C."/>
            <person name="Han C."/>
            <person name="Tapia R."/>
            <person name="Land M."/>
            <person name="Hauser L."/>
            <person name="Kyrpides N."/>
            <person name="Ivanova N."/>
            <person name="Pagani I."/>
            <person name="Imachi H."/>
            <person name="Tamaki H."/>
            <person name="Sekiguchi Y."/>
            <person name="Kamagata Y."/>
            <person name="Cadillo-Quiroz H."/>
            <person name="Zinder S."/>
            <person name="Liu W.-T."/>
            <person name="Woyke T."/>
        </authorList>
    </citation>
    <scope>NUCLEOTIDE SEQUENCE [LARGE SCALE GENOMIC DNA]</scope>
    <source>
        <strain evidence="2">DSM 22288 / NBRC 105244 / SMSP</strain>
    </source>
</reference>
<keyword evidence="2" id="KW-1185">Reference proteome</keyword>
<gene>
    <name evidence="1" type="ordered locus">Metfor_1496</name>
</gene>
<organism evidence="1 2">
    <name type="scientific">Methanoregula formicica (strain DSM 22288 / NBRC 105244 / SMSP)</name>
    <dbReference type="NCBI Taxonomy" id="593750"/>
    <lineage>
        <taxon>Archaea</taxon>
        <taxon>Methanobacteriati</taxon>
        <taxon>Methanobacteriota</taxon>
        <taxon>Stenosarchaea group</taxon>
        <taxon>Methanomicrobia</taxon>
        <taxon>Methanomicrobiales</taxon>
        <taxon>Methanoregulaceae</taxon>
        <taxon>Methanoregula</taxon>
    </lineage>
</organism>
<dbReference type="KEGG" id="mfo:Metfor_1496"/>
<dbReference type="Proteomes" id="UP000010824">
    <property type="component" value="Chromosome"/>
</dbReference>
<dbReference type="RefSeq" id="WP_015285492.1">
    <property type="nucleotide sequence ID" value="NC_019943.1"/>
</dbReference>
<name>L0HHG5_METFS</name>
<dbReference type="HOGENOM" id="CLU_1998742_0_0_2"/>
<dbReference type="GeneID" id="14307885"/>
<sequence length="124" mass="14178">MGIPKKCGGTDPEKLKATLQRNIDIGFHPKGCNTIKSLVDHEFGHALDDLYGFSDMDEVIDRYKTLCKQGQDKAKEALSVYAMKNKKEFIAEAWSEYLNNPNPRPIAKDIGRMMEQKIKEFKKK</sequence>
<evidence type="ECO:0000313" key="2">
    <source>
        <dbReference type="Proteomes" id="UP000010824"/>
    </source>
</evidence>
<dbReference type="AlphaFoldDB" id="L0HHG5"/>
<proteinExistence type="predicted"/>
<dbReference type="InParanoid" id="L0HHG5"/>
<dbReference type="EMBL" id="CP003167">
    <property type="protein sequence ID" value="AGB02529.1"/>
    <property type="molecule type" value="Genomic_DNA"/>
</dbReference>
<evidence type="ECO:0000313" key="1">
    <source>
        <dbReference type="EMBL" id="AGB02529.1"/>
    </source>
</evidence>
<dbReference type="STRING" id="593750.Metfor_1496"/>
<dbReference type="GO" id="GO:0008237">
    <property type="term" value="F:metallopeptidase activity"/>
    <property type="evidence" value="ECO:0007669"/>
    <property type="project" value="InterPro"/>
</dbReference>
<dbReference type="Gene3D" id="3.40.390.10">
    <property type="entry name" value="Collagenase (Catalytic Domain)"/>
    <property type="match status" value="1"/>
</dbReference>
<protein>
    <submittedName>
        <fullName evidence="1">Uncharacterized protein</fullName>
    </submittedName>
</protein>
<dbReference type="SUPFAM" id="SSF55486">
    <property type="entry name" value="Metalloproteases ('zincins'), catalytic domain"/>
    <property type="match status" value="1"/>
</dbReference>
<accession>L0HHG5</accession>
<reference evidence="1 2" key="2">
    <citation type="journal article" date="2014" name="Genome Announc.">
        <title>Complete Genome Sequence of Methanoregula formicica SMSPT, a Mesophilic Hydrogenotrophic Methanogen Isolated from a Methanogenic Upflow Anaerobic Sludge Blanket Reactor.</title>
        <authorList>
            <person name="Yamamoto K."/>
            <person name="Tamaki H."/>
            <person name="Cadillo-Quiroz H."/>
            <person name="Imachi H."/>
            <person name="Kyrpides N."/>
            <person name="Woyke T."/>
            <person name="Goodwin L."/>
            <person name="Zinder S.H."/>
            <person name="Kamagata Y."/>
            <person name="Liu W.T."/>
        </authorList>
    </citation>
    <scope>NUCLEOTIDE SEQUENCE [LARGE SCALE GENOMIC DNA]</scope>
    <source>
        <strain evidence="2">DSM 22288 / NBRC 105244 / SMSP</strain>
    </source>
</reference>